<accession>A0A2W4J0C0</accession>
<comment type="similarity">
    <text evidence="2">Belongs to the bacterial solute-binding protein 5 family.</text>
</comment>
<dbReference type="InterPro" id="IPR030678">
    <property type="entry name" value="Peptide/Ni-bd"/>
</dbReference>
<feature type="signal peptide" evidence="5">
    <location>
        <begin position="1"/>
        <end position="24"/>
    </location>
</feature>
<dbReference type="PANTHER" id="PTHR30290:SF10">
    <property type="entry name" value="PERIPLASMIC OLIGOPEPTIDE-BINDING PROTEIN-RELATED"/>
    <property type="match status" value="1"/>
</dbReference>
<keyword evidence="4 5" id="KW-0732">Signal</keyword>
<evidence type="ECO:0000256" key="5">
    <source>
        <dbReference type="SAM" id="SignalP"/>
    </source>
</evidence>
<dbReference type="Pfam" id="PF00496">
    <property type="entry name" value="SBP_bac_5"/>
    <property type="match status" value="1"/>
</dbReference>
<keyword evidence="3" id="KW-0813">Transport</keyword>
<dbReference type="GO" id="GO:1904680">
    <property type="term" value="F:peptide transmembrane transporter activity"/>
    <property type="evidence" value="ECO:0007669"/>
    <property type="project" value="TreeGrafter"/>
</dbReference>
<dbReference type="PANTHER" id="PTHR30290">
    <property type="entry name" value="PERIPLASMIC BINDING COMPONENT OF ABC TRANSPORTER"/>
    <property type="match status" value="1"/>
</dbReference>
<dbReference type="InterPro" id="IPR000914">
    <property type="entry name" value="SBP_5_dom"/>
</dbReference>
<dbReference type="GO" id="GO:0030313">
    <property type="term" value="C:cell envelope"/>
    <property type="evidence" value="ECO:0007669"/>
    <property type="project" value="UniProtKB-SubCell"/>
</dbReference>
<feature type="chain" id="PRO_5015883998" evidence="5">
    <location>
        <begin position="25"/>
        <end position="532"/>
    </location>
</feature>
<dbReference type="EMBL" id="QGUI02000222">
    <property type="protein sequence ID" value="MFO7193492.1"/>
    <property type="molecule type" value="Genomic_DNA"/>
</dbReference>
<evidence type="ECO:0000313" key="9">
    <source>
        <dbReference type="Proteomes" id="UP000249324"/>
    </source>
</evidence>
<dbReference type="AlphaFoldDB" id="A0A2W4J0C0"/>
<gene>
    <name evidence="7" type="ORF">DIU77_014725</name>
    <name evidence="8" type="ORF">DIU77_16910</name>
</gene>
<evidence type="ECO:0000256" key="1">
    <source>
        <dbReference type="ARBA" id="ARBA00004196"/>
    </source>
</evidence>
<dbReference type="PROSITE" id="PS51257">
    <property type="entry name" value="PROKAR_LIPOPROTEIN"/>
    <property type="match status" value="1"/>
</dbReference>
<dbReference type="Gene3D" id="3.10.105.10">
    <property type="entry name" value="Dipeptide-binding Protein, Domain 3"/>
    <property type="match status" value="1"/>
</dbReference>
<sequence>MKRRTRRAAIATLASLLTATVALAGCADGGARSRASDDGTPVRGGTLVYRAAGGTKSNDPATTTGYGLAVPLRGVVDSLVFHTADGDFAPWLATKWKVNANATRYEFTLRRDVTFSNGEKLDAAAVKLSYQALRKGGAKYAVANQWIGDLKRIRTPDDHTVVFEFNRPNSGFLQAASSTVLGIVAPETARLPFERRQNGRSIIGSGPFVISESRGDEGYTLTKREDYHWPPAPARNQGPAYLDKIEVRHIQDNSIAAAELRSGGLDLLHNTEPADKTAFASSDEITIRREPLPGAALGFAVNTGQPGLDERAVRRALSLAIDRKAVLARASAIDKPATSAYAASNPFHTDLSDKIVTDVAEARRLLDAAGWRPGPDGVRTKNGTRLSFTLVYSPSTISHEPNIAVVQSQWRAIGVELTFGSLTQAELNQRLQSGDYSFAWASGTRPDADVLRSIYGGLDPELDKVFAGILAEPDVAKRKKLAVKAASIILDEAYFIPLYDFIQPLAYRTTTHLPLFEATHLPWLGDAWVSKQ</sequence>
<evidence type="ECO:0000256" key="4">
    <source>
        <dbReference type="ARBA" id="ARBA00022729"/>
    </source>
</evidence>
<reference evidence="7" key="1">
    <citation type="submission" date="2018-05" db="EMBL/GenBank/DDBJ databases">
        <authorList>
            <person name="Moura L."/>
            <person name="Setubal J.C."/>
        </authorList>
    </citation>
    <scope>NUCLEOTIDE SEQUENCE</scope>
    <source>
        <strain evidence="7">ZC4RG45</strain>
    </source>
</reference>
<name>A0A2W4J0C0_9PSEU</name>
<dbReference type="SUPFAM" id="SSF53850">
    <property type="entry name" value="Periplasmic binding protein-like II"/>
    <property type="match status" value="1"/>
</dbReference>
<dbReference type="STRING" id="1111738.GCA_000427905_02842"/>
<dbReference type="EMBL" id="QGUI01000775">
    <property type="protein sequence ID" value="PZM91315.1"/>
    <property type="molecule type" value="Genomic_DNA"/>
</dbReference>
<dbReference type="Gene3D" id="3.40.190.10">
    <property type="entry name" value="Periplasmic binding protein-like II"/>
    <property type="match status" value="1"/>
</dbReference>
<evidence type="ECO:0000259" key="6">
    <source>
        <dbReference type="Pfam" id="PF00496"/>
    </source>
</evidence>
<proteinExistence type="inferred from homology"/>
<reference evidence="7 9" key="3">
    <citation type="journal article" date="2021" name="BMC Genomics">
        <title>Genome-resolved metagenome and metatranscriptome analyses of thermophilic composting reveal key bacterial players and their metabolic interactions.</title>
        <authorList>
            <person name="Braga L.P.P."/>
            <person name="Pereira R.V."/>
            <person name="Martins L.F."/>
            <person name="Moura L.M.S."/>
            <person name="Sanchez F.B."/>
            <person name="Patane J.S.L."/>
            <person name="da Silva A.M."/>
            <person name="Setubal J.C."/>
        </authorList>
    </citation>
    <scope>NUCLEOTIDE SEQUENCE [LARGE SCALE GENOMIC DNA]</scope>
    <source>
        <strain evidence="7">ZC4RG45</strain>
    </source>
</reference>
<dbReference type="GO" id="GO:0015833">
    <property type="term" value="P:peptide transport"/>
    <property type="evidence" value="ECO:0007669"/>
    <property type="project" value="TreeGrafter"/>
</dbReference>
<reference evidence="8" key="2">
    <citation type="submission" date="2018-05" db="EMBL/GenBank/DDBJ databases">
        <authorList>
            <person name="Lanie J.A."/>
            <person name="Ng W.-L."/>
            <person name="Kazmierczak K.M."/>
            <person name="Andrzejewski T.M."/>
            <person name="Davidsen T.M."/>
            <person name="Wayne K.J."/>
            <person name="Tettelin H."/>
            <person name="Glass J.I."/>
            <person name="Rusch D."/>
            <person name="Podicherti R."/>
            <person name="Tsui H.-C.T."/>
            <person name="Winkler M.E."/>
        </authorList>
    </citation>
    <scope>NUCLEOTIDE SEQUENCE</scope>
    <source>
        <strain evidence="8">ZC4RG45</strain>
    </source>
</reference>
<evidence type="ECO:0000313" key="8">
    <source>
        <dbReference type="EMBL" id="PZM91315.1"/>
    </source>
</evidence>
<dbReference type="GO" id="GO:0042597">
    <property type="term" value="C:periplasmic space"/>
    <property type="evidence" value="ECO:0007669"/>
    <property type="project" value="UniProtKB-ARBA"/>
</dbReference>
<dbReference type="InterPro" id="IPR039424">
    <property type="entry name" value="SBP_5"/>
</dbReference>
<feature type="domain" description="Solute-binding protein family 5" evidence="6">
    <location>
        <begin position="88"/>
        <end position="445"/>
    </location>
</feature>
<evidence type="ECO:0000256" key="2">
    <source>
        <dbReference type="ARBA" id="ARBA00005695"/>
    </source>
</evidence>
<evidence type="ECO:0000256" key="3">
    <source>
        <dbReference type="ARBA" id="ARBA00022448"/>
    </source>
</evidence>
<reference evidence="7" key="4">
    <citation type="submission" date="2023-08" db="EMBL/GenBank/DDBJ databases">
        <authorList>
            <person name="Guima S.E.S."/>
            <person name="Martins L.F."/>
            <person name="Silva A.M."/>
            <person name="Setubal J.C."/>
        </authorList>
    </citation>
    <scope>NUCLEOTIDE SEQUENCE</scope>
    <source>
        <strain evidence="7">ZC4RG45</strain>
    </source>
</reference>
<evidence type="ECO:0000313" key="7">
    <source>
        <dbReference type="EMBL" id="MFO7193492.1"/>
    </source>
</evidence>
<comment type="caution">
    <text evidence="8">The sequence shown here is derived from an EMBL/GenBank/DDBJ whole genome shotgun (WGS) entry which is preliminary data.</text>
</comment>
<protein>
    <submittedName>
        <fullName evidence="7">ABC transporter substrate-binding protein</fullName>
    </submittedName>
</protein>
<organism evidence="8">
    <name type="scientific">Thermocrispum agreste</name>
    <dbReference type="NCBI Taxonomy" id="37925"/>
    <lineage>
        <taxon>Bacteria</taxon>
        <taxon>Bacillati</taxon>
        <taxon>Actinomycetota</taxon>
        <taxon>Actinomycetes</taxon>
        <taxon>Pseudonocardiales</taxon>
        <taxon>Pseudonocardiaceae</taxon>
        <taxon>Thermocrispum</taxon>
    </lineage>
</organism>
<dbReference type="Proteomes" id="UP000249324">
    <property type="component" value="Unassembled WGS sequence"/>
</dbReference>
<comment type="subcellular location">
    <subcellularLocation>
        <location evidence="1">Cell envelope</location>
    </subcellularLocation>
</comment>
<dbReference type="PIRSF" id="PIRSF002741">
    <property type="entry name" value="MppA"/>
    <property type="match status" value="1"/>
</dbReference>
<dbReference type="GO" id="GO:0043190">
    <property type="term" value="C:ATP-binding cassette (ABC) transporter complex"/>
    <property type="evidence" value="ECO:0007669"/>
    <property type="project" value="InterPro"/>
</dbReference>